<dbReference type="SMART" id="SM00138">
    <property type="entry name" value="MeTrc"/>
    <property type="match status" value="1"/>
</dbReference>
<dbReference type="RefSeq" id="WP_093395928.1">
    <property type="nucleotide sequence ID" value="NZ_FOUU01000009.1"/>
</dbReference>
<reference evidence="2 3" key="1">
    <citation type="submission" date="2016-10" db="EMBL/GenBank/DDBJ databases">
        <authorList>
            <person name="de Groot N.N."/>
        </authorList>
    </citation>
    <scope>NUCLEOTIDE SEQUENCE [LARGE SCALE GENOMIC DNA]</scope>
    <source>
        <strain evidence="2 3">DSM 9990</strain>
    </source>
</reference>
<proteinExistence type="predicted"/>
<dbReference type="Pfam" id="PF01739">
    <property type="entry name" value="CheR"/>
    <property type="match status" value="1"/>
</dbReference>
<dbReference type="InterPro" id="IPR029063">
    <property type="entry name" value="SAM-dependent_MTases_sf"/>
</dbReference>
<keyword evidence="2" id="KW-0808">Transferase</keyword>
<evidence type="ECO:0000313" key="2">
    <source>
        <dbReference type="EMBL" id="SFN00259.1"/>
    </source>
</evidence>
<protein>
    <submittedName>
        <fullName evidence="2">Methylase of chemotaxis methyl-accepting proteins</fullName>
    </submittedName>
</protein>
<keyword evidence="3" id="KW-1185">Reference proteome</keyword>
<keyword evidence="2" id="KW-0489">Methyltransferase</keyword>
<dbReference type="Gene3D" id="3.40.50.150">
    <property type="entry name" value="Vaccinia Virus protein VP39"/>
    <property type="match status" value="1"/>
</dbReference>
<gene>
    <name evidence="2" type="ORF">SAMN05660836_02295</name>
</gene>
<dbReference type="InterPro" id="IPR050903">
    <property type="entry name" value="Bact_Chemotaxis_MeTrfase"/>
</dbReference>
<dbReference type="InterPro" id="IPR022642">
    <property type="entry name" value="CheR_C"/>
</dbReference>
<dbReference type="STRING" id="39841.SAMN05660836_02295"/>
<sequence>MTDEMRSLQKDVLNFIVEFARERLGVEIGEDKKKQLCERLIQAIRKDFCDDISAFSRWFVRELNDDERVFFLARYVTVSETYFFRDFGVFTAFRYYLLPELIEQKRVLGNNEIRLWCAGCSTGEEAYSLAMIFDQAFKSGFMSKDEWVIYLKGTDISPDRIAQAREGVYYSWSFRGTMPPHYLSYFSMVGNNVRVISPEIREMVKFEVLNLMDPVYPSRETETENLDCIFCRNVFLYLRIEAIKEILRRFYRCLVPGGWLVVAAPELHFADRDTWERVVLPGATFLRKKPRASSTALSGRIFSPWY</sequence>
<evidence type="ECO:0000313" key="3">
    <source>
        <dbReference type="Proteomes" id="UP000199611"/>
    </source>
</evidence>
<dbReference type="PROSITE" id="PS50123">
    <property type="entry name" value="CHER"/>
    <property type="match status" value="1"/>
</dbReference>
<dbReference type="PANTHER" id="PTHR24422">
    <property type="entry name" value="CHEMOTAXIS PROTEIN METHYLTRANSFERASE"/>
    <property type="match status" value="1"/>
</dbReference>
<organism evidence="2 3">
    <name type="scientific">Thermodesulforhabdus norvegica</name>
    <dbReference type="NCBI Taxonomy" id="39841"/>
    <lineage>
        <taxon>Bacteria</taxon>
        <taxon>Pseudomonadati</taxon>
        <taxon>Thermodesulfobacteriota</taxon>
        <taxon>Syntrophobacteria</taxon>
        <taxon>Syntrophobacterales</taxon>
        <taxon>Thermodesulforhabdaceae</taxon>
        <taxon>Thermodesulforhabdus</taxon>
    </lineage>
</organism>
<dbReference type="PANTHER" id="PTHR24422:SF10">
    <property type="entry name" value="CHEMOTAXIS PROTEIN METHYLTRANSFERASE 2"/>
    <property type="match status" value="1"/>
</dbReference>
<dbReference type="CDD" id="cd02440">
    <property type="entry name" value="AdoMet_MTases"/>
    <property type="match status" value="1"/>
</dbReference>
<accession>A0A1I4VGG2</accession>
<dbReference type="OrthoDB" id="9786165at2"/>
<dbReference type="EMBL" id="FOUU01000009">
    <property type="protein sequence ID" value="SFN00259.1"/>
    <property type="molecule type" value="Genomic_DNA"/>
</dbReference>
<dbReference type="GO" id="GO:0032259">
    <property type="term" value="P:methylation"/>
    <property type="evidence" value="ECO:0007669"/>
    <property type="project" value="UniProtKB-KW"/>
</dbReference>
<evidence type="ECO:0000259" key="1">
    <source>
        <dbReference type="PROSITE" id="PS50123"/>
    </source>
</evidence>
<dbReference type="GO" id="GO:0008757">
    <property type="term" value="F:S-adenosylmethionine-dependent methyltransferase activity"/>
    <property type="evidence" value="ECO:0007669"/>
    <property type="project" value="InterPro"/>
</dbReference>
<name>A0A1I4VGG2_9BACT</name>
<dbReference type="InterPro" id="IPR000780">
    <property type="entry name" value="CheR_MeTrfase"/>
</dbReference>
<dbReference type="AlphaFoldDB" id="A0A1I4VGG2"/>
<feature type="domain" description="CheR-type methyltransferase" evidence="1">
    <location>
        <begin position="1"/>
        <end position="291"/>
    </location>
</feature>
<dbReference type="SUPFAM" id="SSF53335">
    <property type="entry name" value="S-adenosyl-L-methionine-dependent methyltransferases"/>
    <property type="match status" value="1"/>
</dbReference>
<dbReference type="PRINTS" id="PR00996">
    <property type="entry name" value="CHERMTFRASE"/>
</dbReference>
<dbReference type="Proteomes" id="UP000199611">
    <property type="component" value="Unassembled WGS sequence"/>
</dbReference>